<reference evidence="1" key="1">
    <citation type="journal article" date="2014" name="Front. Microbiol.">
        <title>High frequency of phylogenetically diverse reductive dehalogenase-homologous genes in deep subseafloor sedimentary metagenomes.</title>
        <authorList>
            <person name="Kawai M."/>
            <person name="Futagami T."/>
            <person name="Toyoda A."/>
            <person name="Takaki Y."/>
            <person name="Nishi S."/>
            <person name="Hori S."/>
            <person name="Arai W."/>
            <person name="Tsubouchi T."/>
            <person name="Morono Y."/>
            <person name="Uchiyama I."/>
            <person name="Ito T."/>
            <person name="Fujiyama A."/>
            <person name="Inagaki F."/>
            <person name="Takami H."/>
        </authorList>
    </citation>
    <scope>NUCLEOTIDE SEQUENCE</scope>
    <source>
        <strain evidence="1">Expedition CK06-06</strain>
    </source>
</reference>
<organism evidence="1">
    <name type="scientific">marine sediment metagenome</name>
    <dbReference type="NCBI Taxonomy" id="412755"/>
    <lineage>
        <taxon>unclassified sequences</taxon>
        <taxon>metagenomes</taxon>
        <taxon>ecological metagenomes</taxon>
    </lineage>
</organism>
<gene>
    <name evidence="1" type="ORF">S06H3_45789</name>
</gene>
<proteinExistence type="predicted"/>
<comment type="caution">
    <text evidence="1">The sequence shown here is derived from an EMBL/GenBank/DDBJ whole genome shotgun (WGS) entry which is preliminary data.</text>
</comment>
<name>X1NZZ7_9ZZZZ</name>
<feature type="non-terminal residue" evidence="1">
    <location>
        <position position="1"/>
    </location>
</feature>
<dbReference type="EMBL" id="BARV01028628">
    <property type="protein sequence ID" value="GAI35771.1"/>
    <property type="molecule type" value="Genomic_DNA"/>
</dbReference>
<dbReference type="AlphaFoldDB" id="X1NZZ7"/>
<evidence type="ECO:0000313" key="1">
    <source>
        <dbReference type="EMBL" id="GAI35771.1"/>
    </source>
</evidence>
<protein>
    <submittedName>
        <fullName evidence="1">Uncharacterized protein</fullName>
    </submittedName>
</protein>
<sequence length="61" mass="7278">YNRDTDEYMFDKGSLYTDHLRPVDDWEADYIEQSPRGKTDPEWEVLGFKVTAVEHNVGYDY</sequence>
<accession>X1NZZ7</accession>